<comment type="caution">
    <text evidence="1">The sequence shown here is derived from an EMBL/GenBank/DDBJ whole genome shotgun (WGS) entry which is preliminary data.</text>
</comment>
<dbReference type="AlphaFoldDB" id="A0A9D2K9T8"/>
<organism evidence="1 2">
    <name type="scientific">Candidatus Mucispirillum faecigallinarum</name>
    <dbReference type="NCBI Taxonomy" id="2838699"/>
    <lineage>
        <taxon>Bacteria</taxon>
        <taxon>Pseudomonadati</taxon>
        <taxon>Deferribacterota</taxon>
        <taxon>Deferribacteres</taxon>
        <taxon>Deferribacterales</taxon>
        <taxon>Mucispirillaceae</taxon>
        <taxon>Mucispirillum</taxon>
    </lineage>
</organism>
<proteinExistence type="predicted"/>
<sequence length="212" mass="25414">MFIEMYPEVTKVEILEIIEYSCLLYINYAYISEKSESDESLKIPLFEYKNMSNDFHTSYISEYYHIIGQLFLSGYIDFMVDAPEETLLSNYMEDKYKAWLHFRDNFLYKERFNYHGYDVLLYNGKIYTDETCPYEYKDGMKSYLGTAPTFGAVSWDNITFWSAYNVFTVAVKKGIDYFENELAPRIYDKYKDLEVEIDDNYNIIKWIGHVNR</sequence>
<reference evidence="1" key="2">
    <citation type="submission" date="2021-04" db="EMBL/GenBank/DDBJ databases">
        <authorList>
            <person name="Gilroy R."/>
        </authorList>
    </citation>
    <scope>NUCLEOTIDE SEQUENCE</scope>
    <source>
        <strain evidence="1">ChiW4-1371</strain>
    </source>
</reference>
<evidence type="ECO:0000313" key="2">
    <source>
        <dbReference type="Proteomes" id="UP000824176"/>
    </source>
</evidence>
<protein>
    <submittedName>
        <fullName evidence="1">Uncharacterized protein</fullName>
    </submittedName>
</protein>
<name>A0A9D2K9T8_9BACT</name>
<accession>A0A9D2K9T8</accession>
<evidence type="ECO:0000313" key="1">
    <source>
        <dbReference type="EMBL" id="HIZ88624.1"/>
    </source>
</evidence>
<dbReference type="EMBL" id="DXAQ01000023">
    <property type="protein sequence ID" value="HIZ88624.1"/>
    <property type="molecule type" value="Genomic_DNA"/>
</dbReference>
<gene>
    <name evidence="1" type="ORF">H9804_01665</name>
</gene>
<reference evidence="1" key="1">
    <citation type="journal article" date="2021" name="PeerJ">
        <title>Extensive microbial diversity within the chicken gut microbiome revealed by metagenomics and culture.</title>
        <authorList>
            <person name="Gilroy R."/>
            <person name="Ravi A."/>
            <person name="Getino M."/>
            <person name="Pursley I."/>
            <person name="Horton D.L."/>
            <person name="Alikhan N.F."/>
            <person name="Baker D."/>
            <person name="Gharbi K."/>
            <person name="Hall N."/>
            <person name="Watson M."/>
            <person name="Adriaenssens E.M."/>
            <person name="Foster-Nyarko E."/>
            <person name="Jarju S."/>
            <person name="Secka A."/>
            <person name="Antonio M."/>
            <person name="Oren A."/>
            <person name="Chaudhuri R.R."/>
            <person name="La Ragione R."/>
            <person name="Hildebrand F."/>
            <person name="Pallen M.J."/>
        </authorList>
    </citation>
    <scope>NUCLEOTIDE SEQUENCE</scope>
    <source>
        <strain evidence="1">ChiW4-1371</strain>
    </source>
</reference>
<dbReference type="Proteomes" id="UP000824176">
    <property type="component" value="Unassembled WGS sequence"/>
</dbReference>